<dbReference type="InterPro" id="IPR041698">
    <property type="entry name" value="Methyltransf_25"/>
</dbReference>
<feature type="binding site" evidence="2">
    <location>
        <position position="195"/>
    </location>
    <ligand>
        <name>S-adenosyl-L-methionine</name>
        <dbReference type="ChEBI" id="CHEBI:59789"/>
    </ligand>
</feature>
<sequence length="282" mass="31473">MQSKKQRAQAKIQAWQGRLTCPLCHEALNPDLQCSNRHQFNLAKQGYINLAPNHQEKHYTADLFQARQVVMGENQLYGQALSQAYLSIAAQLPQGPIFLADLGTGEGSHLLDFLAQFGDKEVHGLGLDLAKAGIQSAAKQSSQALWAVADLAQIPLADKTLDLALTILSPSNYQEVKRVLKTDAPFIKIIPGPSYLIELRRLVLDQEDVAQDPSQSRQRFQESFPEMESFHYHNQLATTPALMAELIQMTPLMWHASDQERQAALDLTEMTIDLEILIGYKA</sequence>
<dbReference type="InterPro" id="IPR016718">
    <property type="entry name" value="rRNA_m1G-MeTrfase_A_prd"/>
</dbReference>
<feature type="domain" description="23S rRNA (guanine(745)-N(1))-methyltransferase N-terminal" evidence="4">
    <location>
        <begin position="20"/>
        <end position="55"/>
    </location>
</feature>
<dbReference type="Proteomes" id="UP000234239">
    <property type="component" value="Unassembled WGS sequence"/>
</dbReference>
<name>A0A0X8FB54_9LACT</name>
<dbReference type="EMBL" id="PKGY01000002">
    <property type="protein sequence ID" value="PKZ22167.1"/>
    <property type="molecule type" value="Genomic_DNA"/>
</dbReference>
<keyword evidence="2" id="KW-0949">S-adenosyl-L-methionine</keyword>
<protein>
    <submittedName>
        <fullName evidence="6">Methyltransferase domain-containing protein</fullName>
    </submittedName>
</protein>
<proteinExistence type="predicted"/>
<dbReference type="OrthoDB" id="5522265at2"/>
<keyword evidence="6" id="KW-0808">Transferase</keyword>
<keyword evidence="1" id="KW-0862">Zinc</keyword>
<evidence type="ECO:0000313" key="5">
    <source>
        <dbReference type="EMBL" id="AMB94077.1"/>
    </source>
</evidence>
<keyword evidence="7" id="KW-1185">Reference proteome</keyword>
<feature type="binding site" evidence="1">
    <location>
        <position position="24"/>
    </location>
    <ligand>
        <name>Zn(2+)</name>
        <dbReference type="ChEBI" id="CHEBI:29105"/>
    </ligand>
</feature>
<feature type="binding site" evidence="1">
    <location>
        <position position="21"/>
    </location>
    <ligand>
        <name>Zn(2+)</name>
        <dbReference type="ChEBI" id="CHEBI:29105"/>
    </ligand>
</feature>
<reference evidence="6 8" key="3">
    <citation type="submission" date="2017-12" db="EMBL/GenBank/DDBJ databases">
        <title>Phylogenetic diversity of female urinary microbiome.</title>
        <authorList>
            <person name="Thomas-White K."/>
            <person name="Wolfe A.J."/>
        </authorList>
    </citation>
    <scope>NUCLEOTIDE SEQUENCE [LARGE SCALE GENOMIC DNA]</scope>
    <source>
        <strain evidence="6 8">UMB0139</strain>
    </source>
</reference>
<dbReference type="AlphaFoldDB" id="A0A0X8FB54"/>
<dbReference type="KEGG" id="asan:AWM72_04550"/>
<gene>
    <name evidence="5" type="ORF">AWM72_04550</name>
    <name evidence="6" type="ORF">CYJ28_03365</name>
</gene>
<feature type="binding site" evidence="2">
    <location>
        <position position="77"/>
    </location>
    <ligand>
        <name>S-adenosyl-L-methionine</name>
        <dbReference type="ChEBI" id="CHEBI:59789"/>
    </ligand>
</feature>
<dbReference type="Gene3D" id="3.40.50.150">
    <property type="entry name" value="Vaccinia Virus protein VP39"/>
    <property type="match status" value="1"/>
</dbReference>
<evidence type="ECO:0000313" key="7">
    <source>
        <dbReference type="Proteomes" id="UP000069912"/>
    </source>
</evidence>
<dbReference type="Proteomes" id="UP000069912">
    <property type="component" value="Chromosome"/>
</dbReference>
<evidence type="ECO:0000313" key="8">
    <source>
        <dbReference type="Proteomes" id="UP000234239"/>
    </source>
</evidence>
<keyword evidence="6" id="KW-0489">Methyltransferase</keyword>
<dbReference type="EMBL" id="CP014160">
    <property type="protein sequence ID" value="AMB94077.1"/>
    <property type="molecule type" value="Genomic_DNA"/>
</dbReference>
<evidence type="ECO:0000259" key="3">
    <source>
        <dbReference type="Pfam" id="PF13649"/>
    </source>
</evidence>
<evidence type="ECO:0000256" key="1">
    <source>
        <dbReference type="PIRSR" id="PIRSR018249-1"/>
    </source>
</evidence>
<evidence type="ECO:0000256" key="2">
    <source>
        <dbReference type="PIRSR" id="PIRSR018249-2"/>
    </source>
</evidence>
<keyword evidence="1" id="KW-0479">Metal-binding</keyword>
<dbReference type="Pfam" id="PF21302">
    <property type="entry name" value="Zn_ribbon_RlmA"/>
    <property type="match status" value="1"/>
</dbReference>
<dbReference type="GeneID" id="92903340"/>
<accession>A0A0X8FB54</accession>
<dbReference type="InterPro" id="IPR029063">
    <property type="entry name" value="SAM-dependent_MTases_sf"/>
</dbReference>
<evidence type="ECO:0000259" key="4">
    <source>
        <dbReference type="Pfam" id="PF21302"/>
    </source>
</evidence>
<reference evidence="7" key="2">
    <citation type="submission" date="2016-01" db="EMBL/GenBank/DDBJ databases">
        <title>Six Aerococcus type strain genome sequencing and assembly using PacBio and Illumina Hiseq.</title>
        <authorList>
            <person name="Carkaci D."/>
            <person name="Dargis R."/>
            <person name="Nielsen X.C."/>
            <person name="Skovgaard O."/>
            <person name="Fuursted K."/>
            <person name="Christensen J.J."/>
        </authorList>
    </citation>
    <scope>NUCLEOTIDE SEQUENCE [LARGE SCALE GENOMIC DNA]</scope>
    <source>
        <strain evidence="7">CCUG43001</strain>
    </source>
</reference>
<feature type="binding site" evidence="1">
    <location>
        <position position="38"/>
    </location>
    <ligand>
        <name>Zn(2+)</name>
        <dbReference type="ChEBI" id="CHEBI:29105"/>
    </ligand>
</feature>
<dbReference type="PIRSF" id="PIRSF018249">
    <property type="entry name" value="MyrA_prd"/>
    <property type="match status" value="1"/>
</dbReference>
<dbReference type="GO" id="GO:0032259">
    <property type="term" value="P:methylation"/>
    <property type="evidence" value="ECO:0007669"/>
    <property type="project" value="UniProtKB-KW"/>
</dbReference>
<dbReference type="RefSeq" id="WP_067973900.1">
    <property type="nucleotide sequence ID" value="NZ_CAJHKM010000001.1"/>
</dbReference>
<dbReference type="GO" id="GO:0046872">
    <property type="term" value="F:metal ion binding"/>
    <property type="evidence" value="ECO:0007669"/>
    <property type="project" value="UniProtKB-KW"/>
</dbReference>
<dbReference type="GO" id="GO:0008168">
    <property type="term" value="F:methyltransferase activity"/>
    <property type="evidence" value="ECO:0007669"/>
    <property type="project" value="UniProtKB-KW"/>
</dbReference>
<dbReference type="SUPFAM" id="SSF53335">
    <property type="entry name" value="S-adenosyl-L-methionine-dependent methyltransferases"/>
    <property type="match status" value="1"/>
</dbReference>
<dbReference type="InterPro" id="IPR048647">
    <property type="entry name" value="RlmA_N"/>
</dbReference>
<dbReference type="Pfam" id="PF13649">
    <property type="entry name" value="Methyltransf_25"/>
    <property type="match status" value="1"/>
</dbReference>
<evidence type="ECO:0000313" key="6">
    <source>
        <dbReference type="EMBL" id="PKZ22167.1"/>
    </source>
</evidence>
<feature type="binding site" evidence="2">
    <location>
        <begin position="106"/>
        <end position="107"/>
    </location>
    <ligand>
        <name>S-adenosyl-L-methionine</name>
        <dbReference type="ChEBI" id="CHEBI:59789"/>
    </ligand>
</feature>
<feature type="binding site" evidence="1">
    <location>
        <position position="34"/>
    </location>
    <ligand>
        <name>Zn(2+)</name>
        <dbReference type="ChEBI" id="CHEBI:29105"/>
    </ligand>
</feature>
<reference evidence="5 7" key="1">
    <citation type="journal article" date="2016" name="Genome Announc.">
        <title>Complete Genome Sequences of Aerococcus christensenii CCUG 28831T, Aerococcus sanguinicola CCUG 43001T, Aerococcus urinae CCUG 36881T, Aerococcus urinaeequi CCUG 28094T, Aerococcus urinaehominis CCUG 42038 BT, and Aerococcus viridans CCUG 4311T.</title>
        <authorList>
            <person name="Carkaci D."/>
            <person name="Dargis R."/>
            <person name="Nielsen X.C."/>
            <person name="Skovgaard O."/>
            <person name="Fuursted K."/>
            <person name="Christensen J.J."/>
        </authorList>
    </citation>
    <scope>NUCLEOTIDE SEQUENCE [LARGE SCALE GENOMIC DNA]</scope>
    <source>
        <strain evidence="5 7">CCUG43001</strain>
    </source>
</reference>
<organism evidence="5 7">
    <name type="scientific">Aerococcus sanguinicola</name>
    <dbReference type="NCBI Taxonomy" id="119206"/>
    <lineage>
        <taxon>Bacteria</taxon>
        <taxon>Bacillati</taxon>
        <taxon>Bacillota</taxon>
        <taxon>Bacilli</taxon>
        <taxon>Lactobacillales</taxon>
        <taxon>Aerococcaceae</taxon>
        <taxon>Aerococcus</taxon>
    </lineage>
</organism>
<feature type="domain" description="Methyltransferase" evidence="3">
    <location>
        <begin position="101"/>
        <end position="181"/>
    </location>
</feature>